<name>A0AAE3YGA1_9MICC</name>
<dbReference type="NCBIfam" id="TIGR00486">
    <property type="entry name" value="YbgI_SA1388"/>
    <property type="match status" value="1"/>
</dbReference>
<gene>
    <name evidence="6" type="ORF">J2S35_001829</name>
</gene>
<comment type="similarity">
    <text evidence="1">Belongs to the GTP cyclohydrolase I type 2/NIF3 family.</text>
</comment>
<comment type="subunit">
    <text evidence="2">Homohexamer.</text>
</comment>
<dbReference type="RefSeq" id="WP_309852619.1">
    <property type="nucleotide sequence ID" value="NZ_BAAAIU010000004.1"/>
</dbReference>
<feature type="binding site" evidence="5">
    <location>
        <position position="76"/>
    </location>
    <ligand>
        <name>a divalent metal cation</name>
        <dbReference type="ChEBI" id="CHEBI:60240"/>
        <label>1</label>
    </ligand>
</feature>
<keyword evidence="4 5" id="KW-0479">Metal-binding</keyword>
<evidence type="ECO:0000256" key="2">
    <source>
        <dbReference type="ARBA" id="ARBA00011643"/>
    </source>
</evidence>
<dbReference type="FunFam" id="3.40.1390.30:FF:000001">
    <property type="entry name" value="GTP cyclohydrolase 1 type 2"/>
    <property type="match status" value="1"/>
</dbReference>
<dbReference type="Proteomes" id="UP001247307">
    <property type="component" value="Unassembled WGS sequence"/>
</dbReference>
<dbReference type="GO" id="GO:0005737">
    <property type="term" value="C:cytoplasm"/>
    <property type="evidence" value="ECO:0007669"/>
    <property type="project" value="TreeGrafter"/>
</dbReference>
<dbReference type="EMBL" id="JAVDUI010000001">
    <property type="protein sequence ID" value="MDR6892889.1"/>
    <property type="molecule type" value="Genomic_DNA"/>
</dbReference>
<dbReference type="AlphaFoldDB" id="A0AAE3YGA1"/>
<dbReference type="PANTHER" id="PTHR13799">
    <property type="entry name" value="NGG1 INTERACTING FACTOR 3"/>
    <property type="match status" value="1"/>
</dbReference>
<proteinExistence type="inferred from homology"/>
<accession>A0AAE3YGA1</accession>
<feature type="binding site" evidence="5">
    <location>
        <position position="75"/>
    </location>
    <ligand>
        <name>a divalent metal cation</name>
        <dbReference type="ChEBI" id="CHEBI:60240"/>
        <label>1</label>
    </ligand>
</feature>
<feature type="binding site" evidence="5">
    <location>
        <position position="246"/>
    </location>
    <ligand>
        <name>a divalent metal cation</name>
        <dbReference type="ChEBI" id="CHEBI:60240"/>
        <label>1</label>
    </ligand>
</feature>
<evidence type="ECO:0000313" key="6">
    <source>
        <dbReference type="EMBL" id="MDR6892889.1"/>
    </source>
</evidence>
<dbReference type="GO" id="GO:0046872">
    <property type="term" value="F:metal ion binding"/>
    <property type="evidence" value="ECO:0007669"/>
    <property type="project" value="UniProtKB-KW"/>
</dbReference>
<dbReference type="Pfam" id="PF01784">
    <property type="entry name" value="DUF34_NIF3"/>
    <property type="match status" value="1"/>
</dbReference>
<evidence type="ECO:0000256" key="4">
    <source>
        <dbReference type="ARBA" id="ARBA00022723"/>
    </source>
</evidence>
<dbReference type="SUPFAM" id="SSF102705">
    <property type="entry name" value="NIF3 (NGG1p interacting factor 3)-like"/>
    <property type="match status" value="1"/>
</dbReference>
<comment type="caution">
    <text evidence="6">The sequence shown here is derived from an EMBL/GenBank/DDBJ whole genome shotgun (WGS) entry which is preliminary data.</text>
</comment>
<dbReference type="Gene3D" id="3.40.1390.30">
    <property type="entry name" value="NIF3 (NGG1p interacting factor 3)-like"/>
    <property type="match status" value="2"/>
</dbReference>
<evidence type="ECO:0000256" key="1">
    <source>
        <dbReference type="ARBA" id="ARBA00006964"/>
    </source>
</evidence>
<evidence type="ECO:0000256" key="3">
    <source>
        <dbReference type="ARBA" id="ARBA00022112"/>
    </source>
</evidence>
<dbReference type="InterPro" id="IPR036069">
    <property type="entry name" value="DUF34/NIF3_sf"/>
</dbReference>
<dbReference type="PANTHER" id="PTHR13799:SF14">
    <property type="entry name" value="GTP CYCLOHYDROLASE 1 TYPE 2 HOMOLOG"/>
    <property type="match status" value="1"/>
</dbReference>
<sequence>MTELQENPGTAPTLAEVVESIDALWPFSLTEEWDRTGVVVGRMDKPVRSILVAVDPVADVVTQAIEGGFDLLITHHPLLLKGVNSVSDETAKGEMVMRLAEAGCALVCTHTNADQPEGGVSQILADILGLTEQRPLAPAKNGPDDAGIGRVGVLAEPVSLASFAQRVARSLPRVAGGVRVAGDLQAEVRTVAVCGGAGDSLFDDVRASGADVYVTSDLRHHPASEARETARGGTPFLIDTAHFASEWVWVPFAAQALKRHLASRGLSVQAAVSELVTDPWDAVFFPERGAAGAES</sequence>
<protein>
    <recommendedName>
        <fullName evidence="3">GTP cyclohydrolase 1 type 2 homolog</fullName>
    </recommendedName>
</protein>
<evidence type="ECO:0000313" key="7">
    <source>
        <dbReference type="Proteomes" id="UP001247307"/>
    </source>
</evidence>
<evidence type="ECO:0000256" key="5">
    <source>
        <dbReference type="PIRSR" id="PIRSR602678-1"/>
    </source>
</evidence>
<dbReference type="InterPro" id="IPR002678">
    <property type="entry name" value="DUF34/NIF3"/>
</dbReference>
<feature type="binding site" evidence="5">
    <location>
        <position position="242"/>
    </location>
    <ligand>
        <name>a divalent metal cation</name>
        <dbReference type="ChEBI" id="CHEBI:60240"/>
        <label>1</label>
    </ligand>
</feature>
<reference evidence="6" key="1">
    <citation type="submission" date="2023-07" db="EMBL/GenBank/DDBJ databases">
        <title>Sequencing the genomes of 1000 actinobacteria strains.</title>
        <authorList>
            <person name="Klenk H.-P."/>
        </authorList>
    </citation>
    <scope>NUCLEOTIDE SEQUENCE</scope>
    <source>
        <strain evidence="6">DSM 13988</strain>
    </source>
</reference>
<feature type="binding site" evidence="5">
    <location>
        <position position="114"/>
    </location>
    <ligand>
        <name>a divalent metal cation</name>
        <dbReference type="ChEBI" id="CHEBI:60240"/>
        <label>1</label>
    </ligand>
</feature>
<organism evidence="6 7">
    <name type="scientific">Falsarthrobacter nasiphocae</name>
    <dbReference type="NCBI Taxonomy" id="189863"/>
    <lineage>
        <taxon>Bacteria</taxon>
        <taxon>Bacillati</taxon>
        <taxon>Actinomycetota</taxon>
        <taxon>Actinomycetes</taxon>
        <taxon>Micrococcales</taxon>
        <taxon>Micrococcaceae</taxon>
        <taxon>Falsarthrobacter</taxon>
    </lineage>
</organism>
<keyword evidence="7" id="KW-1185">Reference proteome</keyword>